<reference evidence="3" key="1">
    <citation type="submission" date="2017-02" db="UniProtKB">
        <authorList>
            <consortium name="WormBaseParasite"/>
        </authorList>
    </citation>
    <scope>IDENTIFICATION</scope>
</reference>
<evidence type="ECO:0000313" key="2">
    <source>
        <dbReference type="Proteomes" id="UP000274429"/>
    </source>
</evidence>
<dbReference type="AlphaFoldDB" id="A0A0R3X3X3"/>
<dbReference type="OrthoDB" id="6275777at2759"/>
<organism evidence="3">
    <name type="scientific">Hydatigena taeniaeformis</name>
    <name type="common">Feline tapeworm</name>
    <name type="synonym">Taenia taeniaeformis</name>
    <dbReference type="NCBI Taxonomy" id="6205"/>
    <lineage>
        <taxon>Eukaryota</taxon>
        <taxon>Metazoa</taxon>
        <taxon>Spiralia</taxon>
        <taxon>Lophotrochozoa</taxon>
        <taxon>Platyhelminthes</taxon>
        <taxon>Cestoda</taxon>
        <taxon>Eucestoda</taxon>
        <taxon>Cyclophyllidea</taxon>
        <taxon>Taeniidae</taxon>
        <taxon>Hydatigera</taxon>
    </lineage>
</organism>
<dbReference type="EMBL" id="UYWX01020439">
    <property type="protein sequence ID" value="VDM32551.1"/>
    <property type="molecule type" value="Genomic_DNA"/>
</dbReference>
<dbReference type="Proteomes" id="UP000274429">
    <property type="component" value="Unassembled WGS sequence"/>
</dbReference>
<sequence>MLKLIELQLGISVSAQYLEEHLVSESTQVVRSQYRHLRDLTNTSHPVADDSLSSTLQFGGNPLTLDEICNLSMIDRQLNAPRLASSSRFFNYSQYKSLRPDELPKAFSVFGEGVLFQVSGAANDATQLVALLPGASAKIRRVLRVFTIQNPDMKLKLGQLEARFMPFSREVRTSYEADYILPFTLLHVNFSEPTGALLSYPGSTTLAHLTTQVSPYSTARSPLASIKTDMDRIKRLSLAYQNEDTWSPLGNMVPSSSSASALEQSITSHLSKSQQQIVMPLGQHIIRELSSTERMWEALKDAPDRRTAREGFLFALRHLQEKVDLLSLNVSDFTRFAMLARSNAIAGRRETLGDFEVLGLRMLIEAGVFKVTNDCLAVIRNGIPSLYFCTLFHLPTVSPTLERSFASANLTKETSFEMRLHLLHHLYRVSSLAVALATVAQNAFVEKEIEPLLFDVKSSEGDFITFMKMEELEKDEVFTHTCTTPLKNLTAHLADFTPDLWIMRMSAVEPMQIEKRLVYECINSSGVSPTFYCHVLELIDTLWFNDV</sequence>
<name>A0A0R3X3X3_HYDTA</name>
<gene>
    <name evidence="1" type="ORF">TTAC_LOCUS8060</name>
</gene>
<evidence type="ECO:0000313" key="3">
    <source>
        <dbReference type="WBParaSite" id="TTAC_0000807501-mRNA-1"/>
    </source>
</evidence>
<proteinExistence type="predicted"/>
<dbReference type="WBParaSite" id="TTAC_0000807501-mRNA-1">
    <property type="protein sequence ID" value="TTAC_0000807501-mRNA-1"/>
    <property type="gene ID" value="TTAC_0000807501"/>
</dbReference>
<accession>A0A0R3X3X3</accession>
<protein>
    <submittedName>
        <fullName evidence="3">DEP domain-containing protein</fullName>
    </submittedName>
</protein>
<keyword evidence="2" id="KW-1185">Reference proteome</keyword>
<reference evidence="1 2" key="2">
    <citation type="submission" date="2018-11" db="EMBL/GenBank/DDBJ databases">
        <authorList>
            <consortium name="Pathogen Informatics"/>
        </authorList>
    </citation>
    <scope>NUCLEOTIDE SEQUENCE [LARGE SCALE GENOMIC DNA]</scope>
</reference>
<evidence type="ECO:0000313" key="1">
    <source>
        <dbReference type="EMBL" id="VDM32551.1"/>
    </source>
</evidence>